<evidence type="ECO:0000313" key="2">
    <source>
        <dbReference type="EMBL" id="KAF9997482.1"/>
    </source>
</evidence>
<accession>A0A9P6SSL0</accession>
<evidence type="ECO:0000313" key="3">
    <source>
        <dbReference type="Proteomes" id="UP000703661"/>
    </source>
</evidence>
<dbReference type="InterPro" id="IPR056251">
    <property type="entry name" value="Arm_rpt_dom"/>
</dbReference>
<proteinExistence type="predicted"/>
<evidence type="ECO:0000259" key="1">
    <source>
        <dbReference type="Pfam" id="PF23948"/>
    </source>
</evidence>
<name>A0A9P6SSL0_9FUNG</name>
<dbReference type="Proteomes" id="UP000703661">
    <property type="component" value="Unassembled WGS sequence"/>
</dbReference>
<dbReference type="Pfam" id="PF23948">
    <property type="entry name" value="ARM_5"/>
    <property type="match status" value="1"/>
</dbReference>
<sequence length="251" mass="28658">MENARSATDIQKKLRLFQKAEATIKHAEKIIKKQRKSDDIVIGIAIARAYHEHSVLLIDLEPSKAQGSHKQAEKWGYIHVGNGKVTGTMIHPSLCPPVVLKKIFTQNITPPVAKHQFPDIDRRLKDTTQLVYCLNLLATEHPNDGQLDQDERRWLKYTNDEPQEREWLQATATDLIRAFIRDEVKDSAAVKEIVCLAPVLGKEDFRKLLQEFVDVIRRSTLQNDVLLNGLAQLIRNSSLNNFDVDDLLKIL</sequence>
<keyword evidence="3" id="KW-1185">Reference proteome</keyword>
<gene>
    <name evidence="2" type="ORF">BGZ80_006996</name>
</gene>
<organism evidence="2 3">
    <name type="scientific">Entomortierella chlamydospora</name>
    <dbReference type="NCBI Taxonomy" id="101097"/>
    <lineage>
        <taxon>Eukaryota</taxon>
        <taxon>Fungi</taxon>
        <taxon>Fungi incertae sedis</taxon>
        <taxon>Mucoromycota</taxon>
        <taxon>Mortierellomycotina</taxon>
        <taxon>Mortierellomycetes</taxon>
        <taxon>Mortierellales</taxon>
        <taxon>Mortierellaceae</taxon>
        <taxon>Entomortierella</taxon>
    </lineage>
</organism>
<feature type="domain" description="Arm-like repeat" evidence="1">
    <location>
        <begin position="155"/>
        <end position="248"/>
    </location>
</feature>
<feature type="non-terminal residue" evidence="2">
    <location>
        <position position="251"/>
    </location>
</feature>
<dbReference type="EMBL" id="JAAAID010003508">
    <property type="protein sequence ID" value="KAF9997482.1"/>
    <property type="molecule type" value="Genomic_DNA"/>
</dbReference>
<comment type="caution">
    <text evidence="2">The sequence shown here is derived from an EMBL/GenBank/DDBJ whole genome shotgun (WGS) entry which is preliminary data.</text>
</comment>
<dbReference type="AlphaFoldDB" id="A0A9P6SSL0"/>
<reference evidence="2" key="1">
    <citation type="journal article" date="2020" name="Fungal Divers.">
        <title>Resolving the Mortierellaceae phylogeny through synthesis of multi-gene phylogenetics and phylogenomics.</title>
        <authorList>
            <person name="Vandepol N."/>
            <person name="Liber J."/>
            <person name="Desiro A."/>
            <person name="Na H."/>
            <person name="Kennedy M."/>
            <person name="Barry K."/>
            <person name="Grigoriev I.V."/>
            <person name="Miller A.N."/>
            <person name="O'Donnell K."/>
            <person name="Stajich J.E."/>
            <person name="Bonito G."/>
        </authorList>
    </citation>
    <scope>NUCLEOTIDE SEQUENCE</scope>
    <source>
        <strain evidence="2">NRRL 2769</strain>
    </source>
</reference>
<protein>
    <recommendedName>
        <fullName evidence="1">Arm-like repeat domain-containing protein</fullName>
    </recommendedName>
</protein>